<feature type="chain" id="PRO_5021027291" evidence="1">
    <location>
        <begin position="18"/>
        <end position="119"/>
    </location>
</feature>
<accession>A0A4S8IJ22</accession>
<dbReference type="STRING" id="52838.A0A4S8IJ22"/>
<reference evidence="2 3" key="1">
    <citation type="journal article" date="2019" name="Nat. Plants">
        <title>Genome sequencing of Musa balbisiana reveals subgenome evolution and function divergence in polyploid bananas.</title>
        <authorList>
            <person name="Yao X."/>
        </authorList>
    </citation>
    <scope>NUCLEOTIDE SEQUENCE [LARGE SCALE GENOMIC DNA]</scope>
    <source>
        <strain evidence="3">cv. DH-PKW</strain>
        <tissue evidence="2">Leaves</tissue>
    </source>
</reference>
<proteinExistence type="predicted"/>
<name>A0A4S8IJ22_MUSBA</name>
<organism evidence="2 3">
    <name type="scientific">Musa balbisiana</name>
    <name type="common">Banana</name>
    <dbReference type="NCBI Taxonomy" id="52838"/>
    <lineage>
        <taxon>Eukaryota</taxon>
        <taxon>Viridiplantae</taxon>
        <taxon>Streptophyta</taxon>
        <taxon>Embryophyta</taxon>
        <taxon>Tracheophyta</taxon>
        <taxon>Spermatophyta</taxon>
        <taxon>Magnoliopsida</taxon>
        <taxon>Liliopsida</taxon>
        <taxon>Zingiberales</taxon>
        <taxon>Musaceae</taxon>
        <taxon>Musa</taxon>
    </lineage>
</organism>
<protein>
    <submittedName>
        <fullName evidence="2">Uncharacterized protein</fullName>
    </submittedName>
</protein>
<feature type="signal peptide" evidence="1">
    <location>
        <begin position="1"/>
        <end position="17"/>
    </location>
</feature>
<sequence length="119" mass="13378">MPQHFMLTLMMSNLAEAAYGHEAPSLLPTGDSTHGFFKSKISTAGPAKLCMHMRQEDPPLCGRDHMAFRSAYFPVKLPTLPPADLQRKIGDELDRTPGEILKKLEDLYLPMDIAYSFIR</sequence>
<evidence type="ECO:0000256" key="1">
    <source>
        <dbReference type="SAM" id="SignalP"/>
    </source>
</evidence>
<keyword evidence="1" id="KW-0732">Signal</keyword>
<evidence type="ECO:0000313" key="2">
    <source>
        <dbReference type="EMBL" id="THU48341.1"/>
    </source>
</evidence>
<comment type="caution">
    <text evidence="2">The sequence shown here is derived from an EMBL/GenBank/DDBJ whole genome shotgun (WGS) entry which is preliminary data.</text>
</comment>
<gene>
    <name evidence="2" type="ORF">C4D60_Mb09t25210</name>
</gene>
<dbReference type="EMBL" id="PYDT01000010">
    <property type="protein sequence ID" value="THU48341.1"/>
    <property type="molecule type" value="Genomic_DNA"/>
</dbReference>
<keyword evidence="3" id="KW-1185">Reference proteome</keyword>
<dbReference type="Proteomes" id="UP000317650">
    <property type="component" value="Chromosome 9"/>
</dbReference>
<dbReference type="AlphaFoldDB" id="A0A4S8IJ22"/>
<evidence type="ECO:0000313" key="3">
    <source>
        <dbReference type="Proteomes" id="UP000317650"/>
    </source>
</evidence>